<accession>A0A6M5Z6M7</accession>
<sequence>MVGVVGSSARAAVQSLARAGFSAWAIDQFADRDLKRLAACTVCPRGAYPGGIPALAAQFPPGPVLYTGGLENYPQVVAELAVQRELWGNPPEVLTRVRDPFALFPALSQAGFATPRLVPQGQRCPSEGRWLRKPLRSGGGLGLRSAQPGEAASHDHFFQDFIAGQPMSALFVNADLFGCTEQLIGESWLHAPPFVYCGNVGRYRVPKSVTHTLAELGRSLANAAGLRGVWGLDFVLREEAPYPLEVNPRYAASAEVLEHATGTALFGEDLPPQPPSPLVRGAGGVGLCVGKAIYYTPHTFRFPPSGPWDADLAGTFDPWRLPQFADIPEAASVIEAGWPVLTLFATGSTPRDVRERLQSRAGELDLLFRDLRP</sequence>
<evidence type="ECO:0000259" key="2">
    <source>
        <dbReference type="PROSITE" id="PS50975"/>
    </source>
</evidence>
<dbReference type="InterPro" id="IPR003806">
    <property type="entry name" value="ATP-grasp_PylC-type"/>
</dbReference>
<dbReference type="PROSITE" id="PS50975">
    <property type="entry name" value="ATP_GRASP"/>
    <property type="match status" value="1"/>
</dbReference>
<dbReference type="EMBL" id="CP053452">
    <property type="protein sequence ID" value="QJX00883.1"/>
    <property type="molecule type" value="Genomic_DNA"/>
</dbReference>
<dbReference type="Proteomes" id="UP000503447">
    <property type="component" value="Chromosome"/>
</dbReference>
<keyword evidence="4" id="KW-1185">Reference proteome</keyword>
<dbReference type="GO" id="GO:0005524">
    <property type="term" value="F:ATP binding"/>
    <property type="evidence" value="ECO:0007669"/>
    <property type="project" value="UniProtKB-UniRule"/>
</dbReference>
<name>A0A6M5Z6M7_9BACT</name>
<evidence type="ECO:0000256" key="1">
    <source>
        <dbReference type="PROSITE-ProRule" id="PRU00409"/>
    </source>
</evidence>
<evidence type="ECO:0000313" key="4">
    <source>
        <dbReference type="Proteomes" id="UP000503447"/>
    </source>
</evidence>
<dbReference type="SUPFAM" id="SSF56059">
    <property type="entry name" value="Glutathione synthetase ATP-binding domain-like"/>
    <property type="match status" value="1"/>
</dbReference>
<reference evidence="4" key="1">
    <citation type="submission" date="2020-05" db="EMBL/GenBank/DDBJ databases">
        <title>Frigoriglobus tundricola gen. nov., sp. nov., a psychrotolerant cellulolytic planctomycete of the family Gemmataceae with two divergent copies of 16S rRNA gene.</title>
        <authorList>
            <person name="Kulichevskaya I.S."/>
            <person name="Ivanova A.A."/>
            <person name="Naumoff D.G."/>
            <person name="Beletsky A.V."/>
            <person name="Rijpstra W.I.C."/>
            <person name="Sinninghe Damste J.S."/>
            <person name="Mardanov A.V."/>
            <person name="Ravin N.V."/>
            <person name="Dedysh S.N."/>
        </authorList>
    </citation>
    <scope>NUCLEOTIDE SEQUENCE [LARGE SCALE GENOMIC DNA]</scope>
    <source>
        <strain evidence="4">PL17</strain>
    </source>
</reference>
<dbReference type="KEGG" id="ftj:FTUN_8521"/>
<organism evidence="3 4">
    <name type="scientific">Frigoriglobus tundricola</name>
    <dbReference type="NCBI Taxonomy" id="2774151"/>
    <lineage>
        <taxon>Bacteria</taxon>
        <taxon>Pseudomonadati</taxon>
        <taxon>Planctomycetota</taxon>
        <taxon>Planctomycetia</taxon>
        <taxon>Gemmatales</taxon>
        <taxon>Gemmataceae</taxon>
        <taxon>Frigoriglobus</taxon>
    </lineage>
</organism>
<dbReference type="Pfam" id="PF02655">
    <property type="entry name" value="ATP-grasp_3"/>
    <property type="match status" value="1"/>
</dbReference>
<dbReference type="GO" id="GO:0046872">
    <property type="term" value="F:metal ion binding"/>
    <property type="evidence" value="ECO:0007669"/>
    <property type="project" value="InterPro"/>
</dbReference>
<dbReference type="InterPro" id="IPR011761">
    <property type="entry name" value="ATP-grasp"/>
</dbReference>
<evidence type="ECO:0000313" key="3">
    <source>
        <dbReference type="EMBL" id="QJX00883.1"/>
    </source>
</evidence>
<dbReference type="Gene3D" id="3.30.470.20">
    <property type="entry name" value="ATP-grasp fold, B domain"/>
    <property type="match status" value="1"/>
</dbReference>
<dbReference type="GO" id="GO:0016874">
    <property type="term" value="F:ligase activity"/>
    <property type="evidence" value="ECO:0007669"/>
    <property type="project" value="UniProtKB-KW"/>
</dbReference>
<keyword evidence="1" id="KW-0547">Nucleotide-binding</keyword>
<dbReference type="AlphaFoldDB" id="A0A6M5Z6M7"/>
<keyword evidence="3" id="KW-0436">Ligase</keyword>
<feature type="domain" description="ATP-grasp" evidence="2">
    <location>
        <begin position="205"/>
        <end position="274"/>
    </location>
</feature>
<protein>
    <submittedName>
        <fullName evidence="3">Putative ATP-dependent carboligase related to biotin carboxylase</fullName>
    </submittedName>
</protein>
<gene>
    <name evidence="3" type="ORF">FTUN_8521</name>
</gene>
<proteinExistence type="predicted"/>
<keyword evidence="1" id="KW-0067">ATP-binding</keyword>